<keyword evidence="3" id="KW-0597">Phosphoprotein</keyword>
<name>A0ABY0IDS8_9BACT</name>
<dbReference type="CDD" id="cd00075">
    <property type="entry name" value="HATPase"/>
    <property type="match status" value="1"/>
</dbReference>
<dbReference type="InterPro" id="IPR005467">
    <property type="entry name" value="His_kinase_dom"/>
</dbReference>
<evidence type="ECO:0000256" key="1">
    <source>
        <dbReference type="ARBA" id="ARBA00000085"/>
    </source>
</evidence>
<evidence type="ECO:0000256" key="2">
    <source>
        <dbReference type="ARBA" id="ARBA00012438"/>
    </source>
</evidence>
<reference evidence="10" key="1">
    <citation type="journal article" date="2019" name="Int. J. Syst. Evol. Microbiol.">
        <title>Halobacteriovorax valvorus sp. nov., a novel prokaryotic predator isolated from coastal seawater of China.</title>
        <authorList>
            <person name="Chen M.-X."/>
        </authorList>
    </citation>
    <scope>NUCLEOTIDE SEQUENCE [LARGE SCALE GENOMIC DNA]</scope>
    <source>
        <strain evidence="10">BL9</strain>
    </source>
</reference>
<dbReference type="GO" id="GO:0016301">
    <property type="term" value="F:kinase activity"/>
    <property type="evidence" value="ECO:0007669"/>
    <property type="project" value="UniProtKB-KW"/>
</dbReference>
<dbReference type="PANTHER" id="PTHR45453">
    <property type="entry name" value="PHOSPHATE REGULON SENSOR PROTEIN PHOR"/>
    <property type="match status" value="1"/>
</dbReference>
<proteinExistence type="predicted"/>
<evidence type="ECO:0000256" key="7">
    <source>
        <dbReference type="SAM" id="Coils"/>
    </source>
</evidence>
<dbReference type="EMBL" id="QDKL01000003">
    <property type="protein sequence ID" value="RZF21116.1"/>
    <property type="molecule type" value="Genomic_DNA"/>
</dbReference>
<keyword evidence="7" id="KW-0175">Coiled coil</keyword>
<dbReference type="RefSeq" id="WP_115363609.1">
    <property type="nucleotide sequence ID" value="NZ_QDKL01000003.1"/>
</dbReference>
<evidence type="ECO:0000256" key="6">
    <source>
        <dbReference type="ARBA" id="ARBA00023012"/>
    </source>
</evidence>
<keyword evidence="5 9" id="KW-0418">Kinase</keyword>
<feature type="domain" description="Histidine kinase" evidence="8">
    <location>
        <begin position="238"/>
        <end position="451"/>
    </location>
</feature>
<dbReference type="InterPro" id="IPR036890">
    <property type="entry name" value="HATPase_C_sf"/>
</dbReference>
<evidence type="ECO:0000259" key="8">
    <source>
        <dbReference type="PROSITE" id="PS50109"/>
    </source>
</evidence>
<evidence type="ECO:0000313" key="9">
    <source>
        <dbReference type="EMBL" id="RZF21116.1"/>
    </source>
</evidence>
<dbReference type="InterPro" id="IPR050351">
    <property type="entry name" value="BphY/WalK/GraS-like"/>
</dbReference>
<organism evidence="9 10">
    <name type="scientific">Halobacteriovorax vibrionivorans</name>
    <dbReference type="NCBI Taxonomy" id="2152716"/>
    <lineage>
        <taxon>Bacteria</taxon>
        <taxon>Pseudomonadati</taxon>
        <taxon>Bdellovibrionota</taxon>
        <taxon>Bacteriovoracia</taxon>
        <taxon>Bacteriovoracales</taxon>
        <taxon>Halobacteriovoraceae</taxon>
        <taxon>Halobacteriovorax</taxon>
    </lineage>
</organism>
<dbReference type="PANTHER" id="PTHR45453:SF1">
    <property type="entry name" value="PHOSPHATE REGULON SENSOR PROTEIN PHOR"/>
    <property type="match status" value="1"/>
</dbReference>
<evidence type="ECO:0000256" key="4">
    <source>
        <dbReference type="ARBA" id="ARBA00022679"/>
    </source>
</evidence>
<evidence type="ECO:0000256" key="3">
    <source>
        <dbReference type="ARBA" id="ARBA00022553"/>
    </source>
</evidence>
<dbReference type="SUPFAM" id="SSF55874">
    <property type="entry name" value="ATPase domain of HSP90 chaperone/DNA topoisomerase II/histidine kinase"/>
    <property type="match status" value="1"/>
</dbReference>
<dbReference type="EC" id="2.7.13.3" evidence="2"/>
<sequence length="464" mass="53446">MEVSNKALNAYFDGIKSMGDSVDEFLCEISMQDKSLTDEKGRISWEDFKLITIAFANRYENYTEIINETGVANKVIKPIFDTITYFVSYSLLFNFFLKLSFKIFYSNVKVSSRKISSDTFHLIFTFDHSDQIFHEFINMYVDLFRTVPMNFLGAKSPSRVKFRTLDNKVIYTVSNPVFAKFSLPNFFYNLFFTKRKYKELILQNIEYSNQLEEQNLELENYRKKLESLNADLNLSNRTLNHDIANKLLSLEFAKKKIKRGDYEQAIDRIDRFSKSVLGIINNSKGRSFKHDQIYEFSEINLYSLLLDSVTEYEDLAHQKGIRIIHDFKIDDNLKIYTNKIALQNNLISNIMYNAIKFSKKYGSIVFSAEVLEDQLYLRIIDFGVGIPQEKIDLIKMNSGAIDSTKGTEGEAGTGHGMSIIMDTAAALGFKVNISSSLDNGTSVELSKNIAHEDNDYSNILFLKN</sequence>
<evidence type="ECO:0000313" key="10">
    <source>
        <dbReference type="Proteomes" id="UP000443582"/>
    </source>
</evidence>
<keyword evidence="10" id="KW-1185">Reference proteome</keyword>
<gene>
    <name evidence="9" type="ORF">DAY19_14145</name>
</gene>
<feature type="coiled-coil region" evidence="7">
    <location>
        <begin position="197"/>
        <end position="238"/>
    </location>
</feature>
<comment type="catalytic activity">
    <reaction evidence="1">
        <text>ATP + protein L-histidine = ADP + protein N-phospho-L-histidine.</text>
        <dbReference type="EC" id="2.7.13.3"/>
    </reaction>
</comment>
<dbReference type="SMART" id="SM00387">
    <property type="entry name" value="HATPase_c"/>
    <property type="match status" value="1"/>
</dbReference>
<evidence type="ECO:0000256" key="5">
    <source>
        <dbReference type="ARBA" id="ARBA00022777"/>
    </source>
</evidence>
<keyword evidence="4" id="KW-0808">Transferase</keyword>
<comment type="caution">
    <text evidence="9">The sequence shown here is derived from an EMBL/GenBank/DDBJ whole genome shotgun (WGS) entry which is preliminary data.</text>
</comment>
<dbReference type="PROSITE" id="PS50109">
    <property type="entry name" value="HIS_KIN"/>
    <property type="match status" value="1"/>
</dbReference>
<dbReference type="Pfam" id="PF02518">
    <property type="entry name" value="HATPase_c"/>
    <property type="match status" value="1"/>
</dbReference>
<dbReference type="Gene3D" id="3.30.565.10">
    <property type="entry name" value="Histidine kinase-like ATPase, C-terminal domain"/>
    <property type="match status" value="1"/>
</dbReference>
<dbReference type="InterPro" id="IPR003594">
    <property type="entry name" value="HATPase_dom"/>
</dbReference>
<dbReference type="Proteomes" id="UP000443582">
    <property type="component" value="Unassembled WGS sequence"/>
</dbReference>
<keyword evidence="6" id="KW-0902">Two-component regulatory system</keyword>
<accession>A0ABY0IDS8</accession>
<protein>
    <recommendedName>
        <fullName evidence="2">histidine kinase</fullName>
        <ecNumber evidence="2">2.7.13.3</ecNumber>
    </recommendedName>
</protein>